<reference evidence="3 4" key="1">
    <citation type="submission" date="2018-09" db="EMBL/GenBank/DDBJ databases">
        <title>Nesterenkonia natronophila sp. nov., an alkaliphilic actinobacteriume isolated from a soda lake, and emended description of the genus Nesterenkonia.</title>
        <authorList>
            <person name="Menes R.J."/>
            <person name="Iriarte A."/>
        </authorList>
    </citation>
    <scope>NUCLEOTIDE SEQUENCE [LARGE SCALE GENOMIC DNA]</scope>
    <source>
        <strain evidence="3 4">M8</strain>
    </source>
</reference>
<dbReference type="InterPro" id="IPR003806">
    <property type="entry name" value="ATP-grasp_PylC-type"/>
</dbReference>
<dbReference type="Gene3D" id="3.30.470.20">
    <property type="entry name" value="ATP-grasp fold, B domain"/>
    <property type="match status" value="2"/>
</dbReference>
<dbReference type="GO" id="GO:0005737">
    <property type="term" value="C:cytoplasm"/>
    <property type="evidence" value="ECO:0007669"/>
    <property type="project" value="TreeGrafter"/>
</dbReference>
<keyword evidence="1" id="KW-0547">Nucleotide-binding</keyword>
<dbReference type="InterPro" id="IPR013815">
    <property type="entry name" value="ATP_grasp_subdomain_1"/>
</dbReference>
<dbReference type="Gene3D" id="3.30.1490.20">
    <property type="entry name" value="ATP-grasp fold, A domain"/>
    <property type="match status" value="1"/>
</dbReference>
<dbReference type="Pfam" id="PF02655">
    <property type="entry name" value="ATP-grasp_3"/>
    <property type="match status" value="1"/>
</dbReference>
<sequence>MLPLRAAPTIATSPVLCCQTYAGSSSRISKGCSVELSQTRRYLSDLDIRAGSTATLIANRAIRRGIAVYSDDRQRLTLQRGKRRVWFDGAQSNINKVLAQRCTRFKDVTARLLRDHGVNVPENVVFGADQIRPAWEWAARALPVVVKPPNGGKGALVHVGVSEFSAFENAFSAVAESAGEVLVERFVEGEEHRVLLIYGKVAAAQRRVPAHVVGNGRSTIQKLIEKKNRLRRKSKNRIYIEAQIPVDAVVVSQLDAQGMRLDSVPSRGQRVWLRSNSNVSSGGEAHDATDELRADEIAMAEEVARAIPGLRVAGLDMLLPRDGNGDEPYVLEVNSSPLIIGHHYPWAGPSRDVAALLVEAMFPAAKNAASTRSD</sequence>
<feature type="domain" description="ATP-grasp" evidence="2">
    <location>
        <begin position="110"/>
        <end position="362"/>
    </location>
</feature>
<evidence type="ECO:0000259" key="2">
    <source>
        <dbReference type="PROSITE" id="PS50975"/>
    </source>
</evidence>
<keyword evidence="4" id="KW-1185">Reference proteome</keyword>
<accession>A0A3A4F7P3</accession>
<dbReference type="Proteomes" id="UP000266615">
    <property type="component" value="Unassembled WGS sequence"/>
</dbReference>
<keyword evidence="1" id="KW-0067">ATP-binding</keyword>
<dbReference type="PANTHER" id="PTHR21621:SF0">
    <property type="entry name" value="BETA-CITRYLGLUTAMATE SYNTHASE B-RELATED"/>
    <property type="match status" value="1"/>
</dbReference>
<gene>
    <name evidence="3" type="ORF">D3250_01305</name>
</gene>
<dbReference type="PANTHER" id="PTHR21621">
    <property type="entry name" value="RIBOSOMAL PROTEIN S6 MODIFICATION PROTEIN"/>
    <property type="match status" value="1"/>
</dbReference>
<dbReference type="PROSITE" id="PS50975">
    <property type="entry name" value="ATP_GRASP"/>
    <property type="match status" value="1"/>
</dbReference>
<dbReference type="AlphaFoldDB" id="A0A3A4F7P3"/>
<evidence type="ECO:0000313" key="4">
    <source>
        <dbReference type="Proteomes" id="UP000266615"/>
    </source>
</evidence>
<evidence type="ECO:0000256" key="1">
    <source>
        <dbReference type="PROSITE-ProRule" id="PRU00409"/>
    </source>
</evidence>
<dbReference type="GO" id="GO:0005524">
    <property type="term" value="F:ATP binding"/>
    <property type="evidence" value="ECO:0007669"/>
    <property type="project" value="UniProtKB-UniRule"/>
</dbReference>
<protein>
    <submittedName>
        <fullName evidence="3">ATP-grasp domain-containing protein</fullName>
    </submittedName>
</protein>
<organism evidence="3 4">
    <name type="scientific">Nesterenkonia natronophila</name>
    <dbReference type="NCBI Taxonomy" id="2174932"/>
    <lineage>
        <taxon>Bacteria</taxon>
        <taxon>Bacillati</taxon>
        <taxon>Actinomycetota</taxon>
        <taxon>Actinomycetes</taxon>
        <taxon>Micrococcales</taxon>
        <taxon>Micrococcaceae</taxon>
        <taxon>Nesterenkonia</taxon>
    </lineage>
</organism>
<dbReference type="SUPFAM" id="SSF56059">
    <property type="entry name" value="Glutathione synthetase ATP-binding domain-like"/>
    <property type="match status" value="1"/>
</dbReference>
<dbReference type="GO" id="GO:0009432">
    <property type="term" value="P:SOS response"/>
    <property type="evidence" value="ECO:0007669"/>
    <property type="project" value="TreeGrafter"/>
</dbReference>
<proteinExistence type="predicted"/>
<dbReference type="InterPro" id="IPR011761">
    <property type="entry name" value="ATP-grasp"/>
</dbReference>
<name>A0A3A4F7P3_9MICC</name>
<evidence type="ECO:0000313" key="3">
    <source>
        <dbReference type="EMBL" id="RJN32510.1"/>
    </source>
</evidence>
<dbReference type="GO" id="GO:0046872">
    <property type="term" value="F:metal ion binding"/>
    <property type="evidence" value="ECO:0007669"/>
    <property type="project" value="InterPro"/>
</dbReference>
<dbReference type="GO" id="GO:0018169">
    <property type="term" value="F:ribosomal S6-glutamic acid ligase activity"/>
    <property type="evidence" value="ECO:0007669"/>
    <property type="project" value="TreeGrafter"/>
</dbReference>
<comment type="caution">
    <text evidence="3">The sequence shown here is derived from an EMBL/GenBank/DDBJ whole genome shotgun (WGS) entry which is preliminary data.</text>
</comment>
<dbReference type="EMBL" id="QYZP01000001">
    <property type="protein sequence ID" value="RJN32510.1"/>
    <property type="molecule type" value="Genomic_DNA"/>
</dbReference>